<organism evidence="2 3">
    <name type="scientific">Herbiconiux daphne</name>
    <dbReference type="NCBI Taxonomy" id="2970914"/>
    <lineage>
        <taxon>Bacteria</taxon>
        <taxon>Bacillati</taxon>
        <taxon>Actinomycetota</taxon>
        <taxon>Actinomycetes</taxon>
        <taxon>Micrococcales</taxon>
        <taxon>Microbacteriaceae</taxon>
        <taxon>Herbiconiux</taxon>
    </lineage>
</organism>
<proteinExistence type="predicted"/>
<dbReference type="Proteomes" id="UP001165586">
    <property type="component" value="Unassembled WGS sequence"/>
</dbReference>
<reference evidence="2" key="1">
    <citation type="submission" date="2022-08" db="EMBL/GenBank/DDBJ databases">
        <authorList>
            <person name="Deng Y."/>
            <person name="Han X.-F."/>
            <person name="Zhang Y.-Q."/>
        </authorList>
    </citation>
    <scope>NUCLEOTIDE SEQUENCE</scope>
    <source>
        <strain evidence="2">CPCC 203386</strain>
    </source>
</reference>
<evidence type="ECO:0000313" key="2">
    <source>
        <dbReference type="EMBL" id="MCS5733763.1"/>
    </source>
</evidence>
<protein>
    <submittedName>
        <fullName evidence="2">Uncharacterized protein</fullName>
    </submittedName>
</protein>
<gene>
    <name evidence="2" type="ORF">N1032_08425</name>
</gene>
<comment type="caution">
    <text evidence="2">The sequence shown here is derived from an EMBL/GenBank/DDBJ whole genome shotgun (WGS) entry which is preliminary data.</text>
</comment>
<keyword evidence="1" id="KW-0472">Membrane</keyword>
<keyword evidence="3" id="KW-1185">Reference proteome</keyword>
<dbReference type="EMBL" id="JANLCJ010000002">
    <property type="protein sequence ID" value="MCS5733763.1"/>
    <property type="molecule type" value="Genomic_DNA"/>
</dbReference>
<keyword evidence="1" id="KW-0812">Transmembrane</keyword>
<dbReference type="RefSeq" id="WP_259538578.1">
    <property type="nucleotide sequence ID" value="NZ_JANLCJ010000002.1"/>
</dbReference>
<feature type="transmembrane region" description="Helical" evidence="1">
    <location>
        <begin position="21"/>
        <end position="39"/>
    </location>
</feature>
<accession>A0ABT2H1F0</accession>
<evidence type="ECO:0000256" key="1">
    <source>
        <dbReference type="SAM" id="Phobius"/>
    </source>
</evidence>
<keyword evidence="1" id="KW-1133">Transmembrane helix</keyword>
<evidence type="ECO:0000313" key="3">
    <source>
        <dbReference type="Proteomes" id="UP001165586"/>
    </source>
</evidence>
<name>A0ABT2H1F0_9MICO</name>
<sequence>MTDGVASPIARPRWRAWVRPISIGVVFGIGMVVLTIALWPPPARSETVSVAITPSGASPSYAIGDSGTLRSAVGADYKGRAFSQTTLDIPLRRVTDGGSLTPRLAATLSGPDGGTVTCSSGMPRWSMDDEVTETLDCDRFVEFDDLSGITNIDVAVE</sequence>